<name>A0ABW2V0M5_9BACL</name>
<dbReference type="EMBL" id="JBHTGQ010000016">
    <property type="protein sequence ID" value="MFC7749712.1"/>
    <property type="molecule type" value="Genomic_DNA"/>
</dbReference>
<keyword evidence="1" id="KW-0378">Hydrolase</keyword>
<evidence type="ECO:0000313" key="2">
    <source>
        <dbReference type="EMBL" id="MFC7749712.1"/>
    </source>
</evidence>
<evidence type="ECO:0000313" key="3">
    <source>
        <dbReference type="Proteomes" id="UP001596528"/>
    </source>
</evidence>
<dbReference type="InterPro" id="IPR029018">
    <property type="entry name" value="Hex-like_dom2"/>
</dbReference>
<protein>
    <submittedName>
        <fullName evidence="2">Uncharacterized protein</fullName>
    </submittedName>
</protein>
<proteinExistence type="predicted"/>
<gene>
    <name evidence="2" type="ORF">ACFQWB_07150</name>
</gene>
<accession>A0ABW2V0M5</accession>
<reference evidence="3" key="1">
    <citation type="journal article" date="2019" name="Int. J. Syst. Evol. Microbiol.">
        <title>The Global Catalogue of Microorganisms (GCM) 10K type strain sequencing project: providing services to taxonomists for standard genome sequencing and annotation.</title>
        <authorList>
            <consortium name="The Broad Institute Genomics Platform"/>
            <consortium name="The Broad Institute Genome Sequencing Center for Infectious Disease"/>
            <person name="Wu L."/>
            <person name="Ma J."/>
        </authorList>
    </citation>
    <scope>NUCLEOTIDE SEQUENCE [LARGE SCALE GENOMIC DNA]</scope>
    <source>
        <strain evidence="3">JCM 18657</strain>
    </source>
</reference>
<organism evidence="2 3">
    <name type="scientific">Paenibacillus thermoaerophilus</name>
    <dbReference type="NCBI Taxonomy" id="1215385"/>
    <lineage>
        <taxon>Bacteria</taxon>
        <taxon>Bacillati</taxon>
        <taxon>Bacillota</taxon>
        <taxon>Bacilli</taxon>
        <taxon>Bacillales</taxon>
        <taxon>Paenibacillaceae</taxon>
        <taxon>Paenibacillus</taxon>
    </lineage>
</organism>
<dbReference type="Proteomes" id="UP001596528">
    <property type="component" value="Unassembled WGS sequence"/>
</dbReference>
<keyword evidence="3" id="KW-1185">Reference proteome</keyword>
<dbReference type="RefSeq" id="WP_246068195.1">
    <property type="nucleotide sequence ID" value="NZ_JBHTGQ010000016.1"/>
</dbReference>
<comment type="caution">
    <text evidence="2">The sequence shown here is derived from an EMBL/GenBank/DDBJ whole genome shotgun (WGS) entry which is preliminary data.</text>
</comment>
<sequence length="91" mass="9649">MPRKLNIFAGPRCIADRISYNESTIRSNEPKSGGKFAICSGSGHAVIIGTVGKSAVIDRLIEEGKLDAGDLAGKREAFVIQTRTCSSFCCG</sequence>
<dbReference type="Gene3D" id="3.30.379.10">
    <property type="entry name" value="Chitobiase/beta-hexosaminidase domain 2-like"/>
    <property type="match status" value="1"/>
</dbReference>
<evidence type="ECO:0000256" key="1">
    <source>
        <dbReference type="ARBA" id="ARBA00022801"/>
    </source>
</evidence>